<sequence>MLMAESSMSIDDYFDSELGEELSIDMGTLLDILEEKEPDRVQSSPEDSSLKNSSLEESAVEDGNHNNLQLQNGYQVDFMGPVTSYPSYNLEASDDRKGSSGDYHSKLQHTEQTCSPVQTCSASLNDWFSPTSGTCCPERVGISQFETPGCSTASSFSEGDGNHVFHDRDNKGFDVLDGAARIQFGQMGSQIDSKFVDASRSHTLENLDVKYESGGGMRGTRSGSLGVLENNVYSFCVVPFRDADVASHIVASTDSTICHSSEVISDVDDHYSTMQYYMNTDNTFLEDPSSFNFLSLPSNEEITTNKSDLGEFPTESACSSSRMTINAQGGTSNGSLSELSLIDCFDVNGQNFRCEDSNYFSPIYGNSLSDMDNRIFDGKASTQSLDYSHSHFSSKRQSSCVKDEGNGELIASRSTISGSVELVDEVVSRNSSCHDGGNFFDYSKQLSTGVAPTLSSQKNVVHAKEEKEGMIIESKRARLCQETINGSSAIPLIDGGDLNLRLNSSGQYFPGAQASVLNKKQLSCFKEEEVELIKPRSMGSNIPKVSPESIHSNSSDCKSLVDDDLDICILEDISQPARSNQSVVLGKSFNMNQASCSNAFGKPVVTPYHSSDTLNYTGVPQTGFGGVRVRACDERLIFQAALQDLSQPKSEASPPDGVLAVSLLRHQNVDFFMALLNPSLSWGQRIALSWMVQKETSSLHCSGGILADDQGLGKTISTIALILKERPPTSKAENVSKCKLETLNLDDDDDDDDEGNEAYEHDGIKKESDYSLDGIKKEPDYSPVMSNGSTGKNLNTLGHTRGRPAAGTLVVCPTSVLRQWAEELRNKVTSKGSLSILVYHGSNRTKDPSELAKYDVVITTYSIVSMEVPKQPLVDKEDYDEKIKAEVDDVSPMCWSGKKLKYPPSSDKKGMKRKKGVDGMLLEMAAGPLAKVGWFRVVLDEAQSIKNHRTQVARACWGLRAKRRWCLSGTPIQNAIDDLYSYFRFLRYDPFAVYKSFCATIKVPISKNPVKGYRKLQAVLKTIMLRRTKGTLLDGEPIINLPPKVIELKQVDFTKEERDFYNQLEIDSRDQFKEYAAAGTVKQNYVNILLMLLRLRQACDHPLLVKGFDSNSLWRSSVEMAKKLPREKQMCLLNCLEASLAICGICNDPPEDAVVSVCGHVFCNQCICEHLTGDDSQCPTTNCKVRLSVSSVFSKATLNNSLSQQTGQDSSTDFSGSDLVKAQEPCSDSFSSSKIKAALEVLQSLGKPREPALSNSSLQNSFDDSMWCLEDSHNICAGDSLNNVPDEKRLDAEKDLKDSIKVVGEKAIVFSQWTKMLDLLEACLKDSSIQYRRLDGTMSVVARDKAVKDFNTLPEVSVMIMSLKAASLGLNMVAACHVLLLDLWWNPTTEDQAIDRAHRIGQTRPVTVLRLTVKNTVEDRILALQRKKREMVASAFGEDEAGGQQTRLTVDDLNYLFMV</sequence>
<gene>
    <name evidence="1" type="ORF">Patl1_10831</name>
</gene>
<name>A0ACC1A477_9ROSI</name>
<keyword evidence="2" id="KW-1185">Reference proteome</keyword>
<proteinExistence type="predicted"/>
<accession>A0ACC1A477</accession>
<protein>
    <submittedName>
        <fullName evidence="1">Uncharacterized protein</fullName>
    </submittedName>
</protein>
<comment type="caution">
    <text evidence="1">The sequence shown here is derived from an EMBL/GenBank/DDBJ whole genome shotgun (WGS) entry which is preliminary data.</text>
</comment>
<evidence type="ECO:0000313" key="1">
    <source>
        <dbReference type="EMBL" id="KAJ0080981.1"/>
    </source>
</evidence>
<evidence type="ECO:0000313" key="2">
    <source>
        <dbReference type="Proteomes" id="UP001164250"/>
    </source>
</evidence>
<organism evidence="1 2">
    <name type="scientific">Pistacia atlantica</name>
    <dbReference type="NCBI Taxonomy" id="434234"/>
    <lineage>
        <taxon>Eukaryota</taxon>
        <taxon>Viridiplantae</taxon>
        <taxon>Streptophyta</taxon>
        <taxon>Embryophyta</taxon>
        <taxon>Tracheophyta</taxon>
        <taxon>Spermatophyta</taxon>
        <taxon>Magnoliopsida</taxon>
        <taxon>eudicotyledons</taxon>
        <taxon>Gunneridae</taxon>
        <taxon>Pentapetalae</taxon>
        <taxon>rosids</taxon>
        <taxon>malvids</taxon>
        <taxon>Sapindales</taxon>
        <taxon>Anacardiaceae</taxon>
        <taxon>Pistacia</taxon>
    </lineage>
</organism>
<dbReference type="Proteomes" id="UP001164250">
    <property type="component" value="Chromosome 12"/>
</dbReference>
<dbReference type="EMBL" id="CM047908">
    <property type="protein sequence ID" value="KAJ0080981.1"/>
    <property type="molecule type" value="Genomic_DNA"/>
</dbReference>
<reference evidence="2" key="1">
    <citation type="journal article" date="2023" name="G3 (Bethesda)">
        <title>Genome assembly and association tests identify interacting loci associated with vigor, precocity, and sex in interspecific pistachio rootstocks.</title>
        <authorList>
            <person name="Palmer W."/>
            <person name="Jacygrad E."/>
            <person name="Sagayaradj S."/>
            <person name="Cavanaugh K."/>
            <person name="Han R."/>
            <person name="Bertier L."/>
            <person name="Beede B."/>
            <person name="Kafkas S."/>
            <person name="Golino D."/>
            <person name="Preece J."/>
            <person name="Michelmore R."/>
        </authorList>
    </citation>
    <scope>NUCLEOTIDE SEQUENCE [LARGE SCALE GENOMIC DNA]</scope>
</reference>